<dbReference type="Gene3D" id="1.20.1440.60">
    <property type="entry name" value="23S rRNA-intervening sequence"/>
    <property type="match status" value="1"/>
</dbReference>
<sequence length="115" mass="13499">MGNEPLLLAKKAEEMVLYGYQVLRHFPRSERHVLSQEIRQSMWAVLALIERAARARDKIRLLQELDIELALLKRRVRIAHRLGYLPNRQYAVWSEKLVELGRMVGGWLKTARPRG</sequence>
<dbReference type="NCBIfam" id="TIGR02436">
    <property type="entry name" value="four helix bundle protein"/>
    <property type="match status" value="1"/>
</dbReference>
<protein>
    <submittedName>
        <fullName evidence="2">Diversity-generating retroelement protein bAvd family protein</fullName>
    </submittedName>
</protein>
<dbReference type="EMBL" id="PEMG01000066">
    <property type="protein sequence ID" value="RTI10861.1"/>
    <property type="molecule type" value="Genomic_DNA"/>
</dbReference>
<evidence type="ECO:0000259" key="1">
    <source>
        <dbReference type="Pfam" id="PF22296"/>
    </source>
</evidence>
<dbReference type="InterPro" id="IPR036583">
    <property type="entry name" value="23S_rRNA_IVS_sf"/>
</dbReference>
<evidence type="ECO:0000313" key="3">
    <source>
        <dbReference type="Proteomes" id="UP000287173"/>
    </source>
</evidence>
<gene>
    <name evidence="2" type="ORF">CSW30_03310</name>
</gene>
<dbReference type="Pfam" id="PF22296">
    <property type="entry name" value="bAvd"/>
    <property type="match status" value="1"/>
</dbReference>
<feature type="domain" description="bAvd-like" evidence="1">
    <location>
        <begin position="6"/>
        <end position="110"/>
    </location>
</feature>
<proteinExistence type="predicted"/>
<dbReference type="NCBIfam" id="NF033474">
    <property type="entry name" value="DivGenRetAVD"/>
    <property type="match status" value="1"/>
</dbReference>
<name>A0A430URH1_THESC</name>
<dbReference type="SUPFAM" id="SSF158446">
    <property type="entry name" value="IVS-encoded protein-like"/>
    <property type="match status" value="1"/>
</dbReference>
<reference evidence="2 3" key="1">
    <citation type="journal article" date="2019" name="Extremophiles">
        <title>Biogeography of thermophiles and predominance of Thermus scotoductus in domestic water heaters.</title>
        <authorList>
            <person name="Wilpiszeski R.L."/>
            <person name="Zhang Z."/>
            <person name="House C.H."/>
        </authorList>
    </citation>
    <scope>NUCLEOTIDE SEQUENCE [LARGE SCALE GENOMIC DNA]</scope>
    <source>
        <strain evidence="2 3">17_S17</strain>
    </source>
</reference>
<dbReference type="InterPro" id="IPR055360">
    <property type="entry name" value="bAvd"/>
</dbReference>
<dbReference type="RefSeq" id="WP_003045819.1">
    <property type="nucleotide sequence ID" value="NZ_PEMG01000066.1"/>
</dbReference>
<dbReference type="AlphaFoldDB" id="A0A430URH1"/>
<evidence type="ECO:0000313" key="2">
    <source>
        <dbReference type="EMBL" id="RTI10861.1"/>
    </source>
</evidence>
<comment type="caution">
    <text evidence="2">The sequence shown here is derived from an EMBL/GenBank/DDBJ whole genome shotgun (WGS) entry which is preliminary data.</text>
</comment>
<accession>A0A430URH1</accession>
<dbReference type="CDD" id="cd16376">
    <property type="entry name" value="Avd_like"/>
    <property type="match status" value="1"/>
</dbReference>
<dbReference type="InterPro" id="IPR012657">
    <property type="entry name" value="23S_rRNA-intervening_sequence"/>
</dbReference>
<organism evidence="2 3">
    <name type="scientific">Thermus scotoductus</name>
    <dbReference type="NCBI Taxonomy" id="37636"/>
    <lineage>
        <taxon>Bacteria</taxon>
        <taxon>Thermotogati</taxon>
        <taxon>Deinococcota</taxon>
        <taxon>Deinococci</taxon>
        <taxon>Thermales</taxon>
        <taxon>Thermaceae</taxon>
        <taxon>Thermus</taxon>
    </lineage>
</organism>
<dbReference type="Proteomes" id="UP000287173">
    <property type="component" value="Unassembled WGS sequence"/>
</dbReference>